<accession>A0A251VKL6</accession>
<name>A0A251VKL6_HELAN</name>
<feature type="transmembrane region" description="Helical" evidence="1">
    <location>
        <begin position="34"/>
        <end position="53"/>
    </location>
</feature>
<protein>
    <submittedName>
        <fullName evidence="3">Uncharacterized protein</fullName>
    </submittedName>
</protein>
<gene>
    <name evidence="3" type="ORF">HannXRQ_Chr01g0004211</name>
    <name evidence="2" type="ORF">HanXRQr2_Chr01g0006941</name>
</gene>
<keyword evidence="1" id="KW-0472">Membrane</keyword>
<dbReference type="EMBL" id="CM007890">
    <property type="protein sequence ID" value="OTG36130.1"/>
    <property type="molecule type" value="Genomic_DNA"/>
</dbReference>
<evidence type="ECO:0000313" key="3">
    <source>
        <dbReference type="EMBL" id="OTG36130.1"/>
    </source>
</evidence>
<dbReference type="AlphaFoldDB" id="A0A251VKL6"/>
<organism evidence="3 4">
    <name type="scientific">Helianthus annuus</name>
    <name type="common">Common sunflower</name>
    <dbReference type="NCBI Taxonomy" id="4232"/>
    <lineage>
        <taxon>Eukaryota</taxon>
        <taxon>Viridiplantae</taxon>
        <taxon>Streptophyta</taxon>
        <taxon>Embryophyta</taxon>
        <taxon>Tracheophyta</taxon>
        <taxon>Spermatophyta</taxon>
        <taxon>Magnoliopsida</taxon>
        <taxon>eudicotyledons</taxon>
        <taxon>Gunneridae</taxon>
        <taxon>Pentapetalae</taxon>
        <taxon>asterids</taxon>
        <taxon>campanulids</taxon>
        <taxon>Asterales</taxon>
        <taxon>Asteraceae</taxon>
        <taxon>Asteroideae</taxon>
        <taxon>Heliantheae alliance</taxon>
        <taxon>Heliantheae</taxon>
        <taxon>Helianthus</taxon>
    </lineage>
</organism>
<dbReference type="Gramene" id="mRNA:HanXRQr2_Chr01g0006941">
    <property type="protein sequence ID" value="mRNA:HanXRQr2_Chr01g0006941"/>
    <property type="gene ID" value="HanXRQr2_Chr01g0006941"/>
</dbReference>
<dbReference type="EMBL" id="MNCJ02000316">
    <property type="protein sequence ID" value="KAF5820855.1"/>
    <property type="molecule type" value="Genomic_DNA"/>
</dbReference>
<dbReference type="Proteomes" id="UP000215914">
    <property type="component" value="Chromosome 1"/>
</dbReference>
<dbReference type="InParanoid" id="A0A251VKL6"/>
<evidence type="ECO:0000256" key="1">
    <source>
        <dbReference type="SAM" id="Phobius"/>
    </source>
</evidence>
<proteinExistence type="predicted"/>
<reference evidence="2" key="3">
    <citation type="submission" date="2020-06" db="EMBL/GenBank/DDBJ databases">
        <title>Helianthus annuus Genome sequencing and assembly Release 2.</title>
        <authorList>
            <person name="Gouzy J."/>
            <person name="Langlade N."/>
            <person name="Munos S."/>
        </authorList>
    </citation>
    <scope>NUCLEOTIDE SEQUENCE</scope>
    <source>
        <tissue evidence="2">Leaves</tissue>
    </source>
</reference>
<keyword evidence="1" id="KW-0812">Transmembrane</keyword>
<sequence>MIGWFTKKQVYKISSSFLFNIDSTTLLCTKGVKWFFLFKSLFFPFTCTLSFFQNISSQGSLSYTYIPSCTYICMYISQVSCLRVLGIVLYQLSMTINEAPTWADQWGAGGIGAIGEYQKESIKENDENKTEFSRVAKERAKKLIKWIKNICQNKNKNKSKEYEN</sequence>
<feature type="transmembrane region" description="Helical" evidence="1">
    <location>
        <begin position="65"/>
        <end position="90"/>
    </location>
</feature>
<evidence type="ECO:0000313" key="2">
    <source>
        <dbReference type="EMBL" id="KAF5820855.1"/>
    </source>
</evidence>
<keyword evidence="1" id="KW-1133">Transmembrane helix</keyword>
<evidence type="ECO:0000313" key="4">
    <source>
        <dbReference type="Proteomes" id="UP000215914"/>
    </source>
</evidence>
<reference evidence="2 4" key="1">
    <citation type="journal article" date="2017" name="Nature">
        <title>The sunflower genome provides insights into oil metabolism, flowering and Asterid evolution.</title>
        <authorList>
            <person name="Badouin H."/>
            <person name="Gouzy J."/>
            <person name="Grassa C.J."/>
            <person name="Murat F."/>
            <person name="Staton S.E."/>
            <person name="Cottret L."/>
            <person name="Lelandais-Briere C."/>
            <person name="Owens G.L."/>
            <person name="Carrere S."/>
            <person name="Mayjonade B."/>
            <person name="Legrand L."/>
            <person name="Gill N."/>
            <person name="Kane N.C."/>
            <person name="Bowers J.E."/>
            <person name="Hubner S."/>
            <person name="Bellec A."/>
            <person name="Berard A."/>
            <person name="Berges H."/>
            <person name="Blanchet N."/>
            <person name="Boniface M.C."/>
            <person name="Brunel D."/>
            <person name="Catrice O."/>
            <person name="Chaidir N."/>
            <person name="Claudel C."/>
            <person name="Donnadieu C."/>
            <person name="Faraut T."/>
            <person name="Fievet G."/>
            <person name="Helmstetter N."/>
            <person name="King M."/>
            <person name="Knapp S.J."/>
            <person name="Lai Z."/>
            <person name="Le Paslier M.C."/>
            <person name="Lippi Y."/>
            <person name="Lorenzon L."/>
            <person name="Mandel J.R."/>
            <person name="Marage G."/>
            <person name="Marchand G."/>
            <person name="Marquand E."/>
            <person name="Bret-Mestries E."/>
            <person name="Morien E."/>
            <person name="Nambeesan S."/>
            <person name="Nguyen T."/>
            <person name="Pegot-Espagnet P."/>
            <person name="Pouilly N."/>
            <person name="Raftis F."/>
            <person name="Sallet E."/>
            <person name="Schiex T."/>
            <person name="Thomas J."/>
            <person name="Vandecasteele C."/>
            <person name="Vares D."/>
            <person name="Vear F."/>
            <person name="Vautrin S."/>
            <person name="Crespi M."/>
            <person name="Mangin B."/>
            <person name="Burke J.M."/>
            <person name="Salse J."/>
            <person name="Munos S."/>
            <person name="Vincourt P."/>
            <person name="Rieseberg L.H."/>
            <person name="Langlade N.B."/>
        </authorList>
    </citation>
    <scope>NUCLEOTIDE SEQUENCE [LARGE SCALE GENOMIC DNA]</scope>
    <source>
        <strain evidence="4">cv. SF193</strain>
        <tissue evidence="2">Leaves</tissue>
    </source>
</reference>
<keyword evidence="4" id="KW-1185">Reference proteome</keyword>
<reference evidence="3" key="2">
    <citation type="submission" date="2017-02" db="EMBL/GenBank/DDBJ databases">
        <title>Sunflower complete genome.</title>
        <authorList>
            <person name="Langlade N."/>
            <person name="Munos S."/>
        </authorList>
    </citation>
    <scope>NUCLEOTIDE SEQUENCE [LARGE SCALE GENOMIC DNA]</scope>
    <source>
        <tissue evidence="3">Leaves</tissue>
    </source>
</reference>